<dbReference type="Proteomes" id="UP000887569">
    <property type="component" value="Unplaced"/>
</dbReference>
<reference evidence="3" key="1">
    <citation type="submission" date="2022-11" db="UniProtKB">
        <authorList>
            <consortium name="WormBaseParasite"/>
        </authorList>
    </citation>
    <scope>IDENTIFICATION</scope>
</reference>
<feature type="region of interest" description="Disordered" evidence="1">
    <location>
        <begin position="1"/>
        <end position="21"/>
    </location>
</feature>
<feature type="compositionally biased region" description="Polar residues" evidence="1">
    <location>
        <begin position="169"/>
        <end position="180"/>
    </location>
</feature>
<feature type="region of interest" description="Disordered" evidence="1">
    <location>
        <begin position="129"/>
        <end position="180"/>
    </location>
</feature>
<feature type="compositionally biased region" description="Polar residues" evidence="1">
    <location>
        <begin position="1"/>
        <end position="15"/>
    </location>
</feature>
<evidence type="ECO:0000313" key="2">
    <source>
        <dbReference type="Proteomes" id="UP000887569"/>
    </source>
</evidence>
<dbReference type="AlphaFoldDB" id="A0A915B3S1"/>
<feature type="compositionally biased region" description="Basic and acidic residues" evidence="1">
    <location>
        <begin position="152"/>
        <end position="161"/>
    </location>
</feature>
<accession>A0A915B3S1</accession>
<dbReference type="WBParaSite" id="PgR022X_g107_t03">
    <property type="protein sequence ID" value="PgR022X_g107_t03"/>
    <property type="gene ID" value="PgR022X_g107"/>
</dbReference>
<sequence length="180" mass="20132">SQPSTMEMNEMSADSETPPLATYPLKEMRIVVEDEESPRPIGDIPVSYLPSDRLTELLSTDHDRDDDCESKLSFIMKEKLHMFAGDIRRRTSEVRDEMEREVTPDLVSVLDGSVAPTAQHRPSLMSLIGLQRPAADNGDATESKSCLPSSIDPHKREERNGEALPNEYDVQTRSSIYSAP</sequence>
<proteinExistence type="predicted"/>
<protein>
    <submittedName>
        <fullName evidence="3">Cyclic nucleotide-binding domain-containing protein</fullName>
    </submittedName>
</protein>
<evidence type="ECO:0000313" key="3">
    <source>
        <dbReference type="WBParaSite" id="PgR022X_g107_t03"/>
    </source>
</evidence>
<name>A0A915B3S1_PARUN</name>
<evidence type="ECO:0000256" key="1">
    <source>
        <dbReference type="SAM" id="MobiDB-lite"/>
    </source>
</evidence>
<keyword evidence="2" id="KW-1185">Reference proteome</keyword>
<organism evidence="2 3">
    <name type="scientific">Parascaris univalens</name>
    <name type="common">Nematode worm</name>
    <dbReference type="NCBI Taxonomy" id="6257"/>
    <lineage>
        <taxon>Eukaryota</taxon>
        <taxon>Metazoa</taxon>
        <taxon>Ecdysozoa</taxon>
        <taxon>Nematoda</taxon>
        <taxon>Chromadorea</taxon>
        <taxon>Rhabditida</taxon>
        <taxon>Spirurina</taxon>
        <taxon>Ascaridomorpha</taxon>
        <taxon>Ascaridoidea</taxon>
        <taxon>Ascarididae</taxon>
        <taxon>Parascaris</taxon>
    </lineage>
</organism>